<sequence length="139" mass="15234">MTPIVTPIVVVAEYFQYRLIGSTRGEGPLETDGPMNAADGIILVSTIRESGPVSVSAHVFSTEPAAVPDTEWDVTGQVRVTCTDPLQVTTWDADPQGEPLTPGAGAWHVRVYMREHGRTHQVPYQVEPPEEHLLHLWPA</sequence>
<reference evidence="1 2" key="1">
    <citation type="submission" date="2023-06" db="EMBL/GenBank/DDBJ databases">
        <title>Cellulomonas sp. MW9 Whole genome sequence.</title>
        <authorList>
            <person name="Park S."/>
        </authorList>
    </citation>
    <scope>NUCLEOTIDE SEQUENCE [LARGE SCALE GENOMIC DNA]</scope>
    <source>
        <strain evidence="1 2">MW9</strain>
    </source>
</reference>
<keyword evidence="2" id="KW-1185">Reference proteome</keyword>
<dbReference type="EMBL" id="JAUCGR010000001">
    <property type="protein sequence ID" value="MDM7830876.1"/>
    <property type="molecule type" value="Genomic_DNA"/>
</dbReference>
<organism evidence="1 2">
    <name type="scientific">Cellulomonas edaphi</name>
    <dbReference type="NCBI Taxonomy" id="3053468"/>
    <lineage>
        <taxon>Bacteria</taxon>
        <taxon>Bacillati</taxon>
        <taxon>Actinomycetota</taxon>
        <taxon>Actinomycetes</taxon>
        <taxon>Micrococcales</taxon>
        <taxon>Cellulomonadaceae</taxon>
        <taxon>Cellulomonas</taxon>
    </lineage>
</organism>
<dbReference type="RefSeq" id="WP_289446030.1">
    <property type="nucleotide sequence ID" value="NZ_JAUCGR010000001.1"/>
</dbReference>
<comment type="caution">
    <text evidence="1">The sequence shown here is derived from an EMBL/GenBank/DDBJ whole genome shotgun (WGS) entry which is preliminary data.</text>
</comment>
<name>A0ABT7S5I4_9CELL</name>
<evidence type="ECO:0000313" key="2">
    <source>
        <dbReference type="Proteomes" id="UP001321453"/>
    </source>
</evidence>
<protein>
    <submittedName>
        <fullName evidence="1">Uncharacterized protein</fullName>
    </submittedName>
</protein>
<gene>
    <name evidence="1" type="ORF">QRT05_05985</name>
</gene>
<proteinExistence type="predicted"/>
<dbReference type="Proteomes" id="UP001321453">
    <property type="component" value="Unassembled WGS sequence"/>
</dbReference>
<evidence type="ECO:0000313" key="1">
    <source>
        <dbReference type="EMBL" id="MDM7830876.1"/>
    </source>
</evidence>
<accession>A0ABT7S5I4</accession>